<protein>
    <submittedName>
        <fullName evidence="1">Uncharacterized protein</fullName>
    </submittedName>
</protein>
<organism evidence="1 2">
    <name type="scientific">Trichonephila inaurata madagascariensis</name>
    <dbReference type="NCBI Taxonomy" id="2747483"/>
    <lineage>
        <taxon>Eukaryota</taxon>
        <taxon>Metazoa</taxon>
        <taxon>Ecdysozoa</taxon>
        <taxon>Arthropoda</taxon>
        <taxon>Chelicerata</taxon>
        <taxon>Arachnida</taxon>
        <taxon>Araneae</taxon>
        <taxon>Araneomorphae</taxon>
        <taxon>Entelegynae</taxon>
        <taxon>Araneoidea</taxon>
        <taxon>Nephilidae</taxon>
        <taxon>Trichonephila</taxon>
        <taxon>Trichonephila inaurata</taxon>
    </lineage>
</organism>
<reference evidence="1" key="1">
    <citation type="submission" date="2020-08" db="EMBL/GenBank/DDBJ databases">
        <title>Multicomponent nature underlies the extraordinary mechanical properties of spider dragline silk.</title>
        <authorList>
            <person name="Kono N."/>
            <person name="Nakamura H."/>
            <person name="Mori M."/>
            <person name="Yoshida Y."/>
            <person name="Ohtoshi R."/>
            <person name="Malay A.D."/>
            <person name="Moran D.A.P."/>
            <person name="Tomita M."/>
            <person name="Numata K."/>
            <person name="Arakawa K."/>
        </authorList>
    </citation>
    <scope>NUCLEOTIDE SEQUENCE</scope>
</reference>
<comment type="caution">
    <text evidence="1">The sequence shown here is derived from an EMBL/GenBank/DDBJ whole genome shotgun (WGS) entry which is preliminary data.</text>
</comment>
<gene>
    <name evidence="1" type="ORF">TNIN_134931</name>
</gene>
<name>A0A8X6I5M0_9ARAC</name>
<evidence type="ECO:0000313" key="1">
    <source>
        <dbReference type="EMBL" id="GFS31296.1"/>
    </source>
</evidence>
<dbReference type="EMBL" id="BMAV01024231">
    <property type="protein sequence ID" value="GFS31296.1"/>
    <property type="molecule type" value="Genomic_DNA"/>
</dbReference>
<evidence type="ECO:0000313" key="2">
    <source>
        <dbReference type="Proteomes" id="UP000886998"/>
    </source>
</evidence>
<dbReference type="AlphaFoldDB" id="A0A8X6I5M0"/>
<sequence length="99" mass="10946">MWDKESLEGDLQLINTPSVIQGLVWKPAPDLHHPRIRPSKAYPKRRLCGLAYCMLIPLNQRNSDCQQIMHSLVIASMGVASFAASSAHHWPANSNALSG</sequence>
<dbReference type="Proteomes" id="UP000886998">
    <property type="component" value="Unassembled WGS sequence"/>
</dbReference>
<proteinExistence type="predicted"/>
<accession>A0A8X6I5M0</accession>
<keyword evidence="2" id="KW-1185">Reference proteome</keyword>